<keyword evidence="3" id="KW-1185">Reference proteome</keyword>
<dbReference type="EMBL" id="BPLQ01008818">
    <property type="protein sequence ID" value="GIY39534.1"/>
    <property type="molecule type" value="Genomic_DNA"/>
</dbReference>
<comment type="caution">
    <text evidence="2">The sequence shown here is derived from an EMBL/GenBank/DDBJ whole genome shotgun (WGS) entry which is preliminary data.</text>
</comment>
<proteinExistence type="predicted"/>
<feature type="region of interest" description="Disordered" evidence="1">
    <location>
        <begin position="1"/>
        <end position="23"/>
    </location>
</feature>
<gene>
    <name evidence="2" type="ORF">CDAR_539131</name>
</gene>
<evidence type="ECO:0000256" key="1">
    <source>
        <dbReference type="SAM" id="MobiDB-lite"/>
    </source>
</evidence>
<evidence type="ECO:0000313" key="3">
    <source>
        <dbReference type="Proteomes" id="UP001054837"/>
    </source>
</evidence>
<accession>A0AAV4T2T8</accession>
<dbReference type="AlphaFoldDB" id="A0AAV4T2T8"/>
<protein>
    <submittedName>
        <fullName evidence="2">Uncharacterized protein</fullName>
    </submittedName>
</protein>
<organism evidence="2 3">
    <name type="scientific">Caerostris darwini</name>
    <dbReference type="NCBI Taxonomy" id="1538125"/>
    <lineage>
        <taxon>Eukaryota</taxon>
        <taxon>Metazoa</taxon>
        <taxon>Ecdysozoa</taxon>
        <taxon>Arthropoda</taxon>
        <taxon>Chelicerata</taxon>
        <taxon>Arachnida</taxon>
        <taxon>Araneae</taxon>
        <taxon>Araneomorphae</taxon>
        <taxon>Entelegynae</taxon>
        <taxon>Araneoidea</taxon>
        <taxon>Araneidae</taxon>
        <taxon>Caerostris</taxon>
    </lineage>
</organism>
<name>A0AAV4T2T8_9ARAC</name>
<reference evidence="2 3" key="1">
    <citation type="submission" date="2021-06" db="EMBL/GenBank/DDBJ databases">
        <title>Caerostris darwini draft genome.</title>
        <authorList>
            <person name="Kono N."/>
            <person name="Arakawa K."/>
        </authorList>
    </citation>
    <scope>NUCLEOTIDE SEQUENCE [LARGE SCALE GENOMIC DNA]</scope>
</reference>
<evidence type="ECO:0000313" key="2">
    <source>
        <dbReference type="EMBL" id="GIY39534.1"/>
    </source>
</evidence>
<sequence>MEEEREGSNIVTSKAIDPQQSDRSSFLRRHSALNKGYAEDVNSHTFVFALHSPIHLAEPFDAPGVPRPVLIVCISALSFATRGSVPCLFNTQIRIRRALQLTREETFVKHSSGKILKHCG</sequence>
<dbReference type="Proteomes" id="UP001054837">
    <property type="component" value="Unassembled WGS sequence"/>
</dbReference>